<proteinExistence type="inferred from homology"/>
<keyword evidence="5" id="KW-0808">Transferase</keyword>
<comment type="similarity">
    <text evidence="1">Belongs to the PNP/UDP phosphorylase family.</text>
</comment>
<dbReference type="CDD" id="cd09006">
    <property type="entry name" value="PNP_EcPNPI-like"/>
    <property type="match status" value="1"/>
</dbReference>
<evidence type="ECO:0000256" key="5">
    <source>
        <dbReference type="ARBA" id="ARBA00022679"/>
    </source>
</evidence>
<dbReference type="PANTHER" id="PTHR43691:SF11">
    <property type="entry name" value="FI09636P-RELATED"/>
    <property type="match status" value="1"/>
</dbReference>
<comment type="catalytic activity">
    <reaction evidence="6">
        <text>uridine + phosphate = alpha-D-ribose 1-phosphate + uracil</text>
        <dbReference type="Rhea" id="RHEA:24388"/>
        <dbReference type="ChEBI" id="CHEBI:16704"/>
        <dbReference type="ChEBI" id="CHEBI:17568"/>
        <dbReference type="ChEBI" id="CHEBI:43474"/>
        <dbReference type="ChEBI" id="CHEBI:57720"/>
        <dbReference type="EC" id="2.4.2.3"/>
    </reaction>
</comment>
<accession>I0ERJ9</accession>
<keyword evidence="4" id="KW-0328">Glycosyltransferase</keyword>
<feature type="domain" description="Nucleoside phosphorylase" evidence="7">
    <location>
        <begin position="16"/>
        <end position="234"/>
    </location>
</feature>
<dbReference type="eggNOG" id="COG0813">
    <property type="taxonomic scope" value="Bacteria"/>
</dbReference>
<evidence type="ECO:0000313" key="8">
    <source>
        <dbReference type="EMBL" id="AFI05568.1"/>
    </source>
</evidence>
<dbReference type="PATRIC" id="fig|1163745.3.peg.584"/>
<dbReference type="EMBL" id="CP003481">
    <property type="protein sequence ID" value="AFI05568.1"/>
    <property type="molecule type" value="Genomic_DNA"/>
</dbReference>
<evidence type="ECO:0000256" key="1">
    <source>
        <dbReference type="ARBA" id="ARBA00010456"/>
    </source>
</evidence>
<evidence type="ECO:0000256" key="2">
    <source>
        <dbReference type="ARBA" id="ARBA00011888"/>
    </source>
</evidence>
<dbReference type="GO" id="GO:0006152">
    <property type="term" value="P:purine nucleoside catabolic process"/>
    <property type="evidence" value="ECO:0007669"/>
    <property type="project" value="TreeGrafter"/>
</dbReference>
<evidence type="ECO:0000313" key="9">
    <source>
        <dbReference type="Proteomes" id="UP000005013"/>
    </source>
</evidence>
<keyword evidence="9" id="KW-1185">Reference proteome</keyword>
<dbReference type="Pfam" id="PF01048">
    <property type="entry name" value="PNP_UDP_1"/>
    <property type="match status" value="1"/>
</dbReference>
<dbReference type="PANTHER" id="PTHR43691">
    <property type="entry name" value="URIDINE PHOSPHORYLASE"/>
    <property type="match status" value="1"/>
</dbReference>
<protein>
    <recommendedName>
        <fullName evidence="3">Uridine phosphorylase</fullName>
        <ecNumber evidence="2">2.4.2.3</ecNumber>
    </recommendedName>
</protein>
<gene>
    <name evidence="8" type="ordered locus">HCD_02750</name>
</gene>
<dbReference type="KEGG" id="hcm:HCD_02750"/>
<dbReference type="NCBIfam" id="NF004489">
    <property type="entry name" value="PRK05819.1"/>
    <property type="match status" value="1"/>
</dbReference>
<dbReference type="SUPFAM" id="SSF53167">
    <property type="entry name" value="Purine and uridine phosphorylases"/>
    <property type="match status" value="1"/>
</dbReference>
<evidence type="ECO:0000256" key="6">
    <source>
        <dbReference type="ARBA" id="ARBA00048447"/>
    </source>
</evidence>
<dbReference type="HAMAP" id="MF_01627">
    <property type="entry name" value="Pur_nucleosid_phosp"/>
    <property type="match status" value="1"/>
</dbReference>
<dbReference type="GO" id="GO:0005829">
    <property type="term" value="C:cytosol"/>
    <property type="evidence" value="ECO:0007669"/>
    <property type="project" value="TreeGrafter"/>
</dbReference>
<evidence type="ECO:0000256" key="4">
    <source>
        <dbReference type="ARBA" id="ARBA00022676"/>
    </source>
</evidence>
<evidence type="ECO:0000259" key="7">
    <source>
        <dbReference type="Pfam" id="PF01048"/>
    </source>
</evidence>
<dbReference type="EC" id="2.4.2.3" evidence="2"/>
<dbReference type="STRING" id="1163745.HCD_02750"/>
<dbReference type="GO" id="GO:0004850">
    <property type="term" value="F:uridine phosphorylase activity"/>
    <property type="evidence" value="ECO:0007669"/>
    <property type="project" value="UniProtKB-EC"/>
</dbReference>
<sequence>MTPHINAKIGDFHSKCILCGDPLRVKYIAKNFLEDAREITNVRNMLGFSGKYKGKEISLMGHGMGIASCTIYATELIQTYQVKELLRIGTCGAISQKVALKNIILATGASTDSKTNRVRFLNHDLSATPSFELSLKAYQMAKRLNIDLKVGNVFTSDFFYSFETHAFDLLAKYNHLGIEMEAAGLYATAMELNAKALCLCSVSDHLITHEKLSPKERIESFDSMVTLALEIMTQAVL</sequence>
<dbReference type="RefSeq" id="WP_014659084.1">
    <property type="nucleotide sequence ID" value="NC_017735.1"/>
</dbReference>
<dbReference type="Proteomes" id="UP000005013">
    <property type="component" value="Chromosome"/>
</dbReference>
<dbReference type="InterPro" id="IPR035994">
    <property type="entry name" value="Nucleoside_phosphorylase_sf"/>
</dbReference>
<dbReference type="InterPro" id="IPR018016">
    <property type="entry name" value="Nucleoside_phosphorylase_CS"/>
</dbReference>
<organism evidence="8 9">
    <name type="scientific">Helicobacter cetorum (strain ATCC BAA-540 / CCUG 52418 / MIT 99-5656)</name>
    <dbReference type="NCBI Taxonomy" id="1163745"/>
    <lineage>
        <taxon>Bacteria</taxon>
        <taxon>Pseudomonadati</taxon>
        <taxon>Campylobacterota</taxon>
        <taxon>Epsilonproteobacteria</taxon>
        <taxon>Campylobacterales</taxon>
        <taxon>Helicobacteraceae</taxon>
        <taxon>Helicobacter</taxon>
    </lineage>
</organism>
<reference evidence="8 9" key="1">
    <citation type="journal article" date="2013" name="PLoS ONE">
        <title>Sequence Divergence and Conservation in Genomes ofHelicobacter cetorum Strains from a Dolphin and a Whale.</title>
        <authorList>
            <person name="Kersulyte D."/>
            <person name="Rossi M."/>
            <person name="Berg D.E."/>
        </authorList>
    </citation>
    <scope>NUCLEOTIDE SEQUENCE [LARGE SCALE GENOMIC DNA]</scope>
    <source>
        <strain evidence="8 9">MIT 99-5656</strain>
    </source>
</reference>
<dbReference type="HOGENOM" id="CLU_068457_2_0_7"/>
<dbReference type="InterPro" id="IPR000845">
    <property type="entry name" value="Nucleoside_phosphorylase_d"/>
</dbReference>
<dbReference type="NCBIfam" id="TIGR00107">
    <property type="entry name" value="deoD"/>
    <property type="match status" value="1"/>
</dbReference>
<dbReference type="AlphaFoldDB" id="I0ERJ9"/>
<dbReference type="Gene3D" id="3.40.50.1580">
    <property type="entry name" value="Nucleoside phosphorylase domain"/>
    <property type="match status" value="1"/>
</dbReference>
<dbReference type="InterPro" id="IPR004402">
    <property type="entry name" value="DeoD-type"/>
</dbReference>
<dbReference type="OrthoDB" id="9782889at2"/>
<dbReference type="GO" id="GO:0004731">
    <property type="term" value="F:purine-nucleoside phosphorylase activity"/>
    <property type="evidence" value="ECO:0007669"/>
    <property type="project" value="InterPro"/>
</dbReference>
<evidence type="ECO:0000256" key="3">
    <source>
        <dbReference type="ARBA" id="ARBA00021980"/>
    </source>
</evidence>
<name>I0ERJ9_HELCM</name>
<dbReference type="PROSITE" id="PS01232">
    <property type="entry name" value="PNP_UDP_1"/>
    <property type="match status" value="1"/>
</dbReference>